<evidence type="ECO:0000313" key="2">
    <source>
        <dbReference type="Proteomes" id="UP000031166"/>
    </source>
</evidence>
<comment type="caution">
    <text evidence="1">The sequence shown here is derived from an EMBL/GenBank/DDBJ whole genome shotgun (WGS) entry which is preliminary data.</text>
</comment>
<reference evidence="1 2" key="1">
    <citation type="submission" date="2014-12" db="EMBL/GenBank/DDBJ databases">
        <title>Genome sequencing of Brevundimonas nasdae TPW30.</title>
        <authorList>
            <person name="Tan P.W."/>
            <person name="Chan K.-G."/>
        </authorList>
    </citation>
    <scope>NUCLEOTIDE SEQUENCE [LARGE SCALE GENOMIC DNA]</scope>
    <source>
        <strain evidence="1 2">TPW30</strain>
    </source>
</reference>
<evidence type="ECO:0000313" key="1">
    <source>
        <dbReference type="EMBL" id="KIC59776.1"/>
    </source>
</evidence>
<dbReference type="AlphaFoldDB" id="A0A0B4CZH0"/>
<organism evidence="1 2">
    <name type="scientific">Brevundimonas nasdae</name>
    <dbReference type="NCBI Taxonomy" id="172043"/>
    <lineage>
        <taxon>Bacteria</taxon>
        <taxon>Pseudomonadati</taxon>
        <taxon>Pseudomonadota</taxon>
        <taxon>Alphaproteobacteria</taxon>
        <taxon>Caulobacterales</taxon>
        <taxon>Caulobacteraceae</taxon>
        <taxon>Brevundimonas</taxon>
    </lineage>
</organism>
<sequence>MKSKPPELWTPETVTARDLVTDSAITVLVSCDGCRTNREMNIWKVGARLADDYLYRLRFRCCTCGMYPTTMEIGRRNSSRGEKLFKIALRPAAWDEGHDEAQRLAIERANRKWSNLQR</sequence>
<dbReference type="RefSeq" id="WP_039244820.1">
    <property type="nucleotide sequence ID" value="NZ_JWSY01000005.1"/>
</dbReference>
<protein>
    <submittedName>
        <fullName evidence="1">Uncharacterized protein</fullName>
    </submittedName>
</protein>
<name>A0A0B4CZH0_9CAUL</name>
<dbReference type="Proteomes" id="UP000031166">
    <property type="component" value="Unassembled WGS sequence"/>
</dbReference>
<gene>
    <name evidence="1" type="ORF">RM53_05090</name>
</gene>
<dbReference type="EMBL" id="JWSY01000005">
    <property type="protein sequence ID" value="KIC59776.1"/>
    <property type="molecule type" value="Genomic_DNA"/>
</dbReference>
<accession>A0A0B4CZH0</accession>
<proteinExistence type="predicted"/>